<evidence type="ECO:0000313" key="2">
    <source>
        <dbReference type="Proteomes" id="UP000245283"/>
    </source>
</evidence>
<name>A0A2V1K9M8_9ACTO</name>
<dbReference type="InterPro" id="IPR012467">
    <property type="entry name" value="DUF1684"/>
</dbReference>
<dbReference type="PANTHER" id="PTHR41913:SF1">
    <property type="entry name" value="DUF1684 DOMAIN-CONTAINING PROTEIN"/>
    <property type="match status" value="1"/>
</dbReference>
<dbReference type="EMBL" id="QETB01000001">
    <property type="protein sequence ID" value="PWF27010.1"/>
    <property type="molecule type" value="Genomic_DNA"/>
</dbReference>
<protein>
    <submittedName>
        <fullName evidence="1">DUF1684 domain-containing protein</fullName>
    </submittedName>
</protein>
<accession>A0A2V1K9M8</accession>
<comment type="caution">
    <text evidence="1">The sequence shown here is derived from an EMBL/GenBank/DDBJ whole genome shotgun (WGS) entry which is preliminary data.</text>
</comment>
<organism evidence="1 2">
    <name type="scientific">Ancrocorticia populi</name>
    <dbReference type="NCBI Taxonomy" id="2175228"/>
    <lineage>
        <taxon>Bacteria</taxon>
        <taxon>Bacillati</taxon>
        <taxon>Actinomycetota</taxon>
        <taxon>Actinomycetes</taxon>
        <taxon>Actinomycetales</taxon>
        <taxon>Actinomycetaceae</taxon>
        <taxon>Ancrocorticia</taxon>
    </lineage>
</organism>
<gene>
    <name evidence="1" type="ORF">DD236_00930</name>
</gene>
<dbReference type="Pfam" id="PF07920">
    <property type="entry name" value="DUF1684"/>
    <property type="match status" value="1"/>
</dbReference>
<sequence>MTNNAEARWREWHDKRNEELASSHGWLSLISFTWLSEERSGISSFPGSWYADRGEAAVSFKDVEHAYALPVYKDGEKFTGEAVYDLAEGESQTNLEAGTRVAEVARRGGKYAVRVRDSLAPTLKAFTGVPTFDYDPNAVVSGRFVPYPEPRVVPIETARSSVTSETTLVGDVVFSIDDDEFSLAVSRSGSGDLIAVFHDASNGEETADWRFVSVPGDDVVVDFNKALNFPAAFTPFGTCPKPPEGNTLGVKILAGEKRPAEWIDPHSQSSL</sequence>
<keyword evidence="2" id="KW-1185">Reference proteome</keyword>
<proteinExistence type="predicted"/>
<dbReference type="RefSeq" id="WP_109092511.1">
    <property type="nucleotide sequence ID" value="NZ_CAMELQ010000007.1"/>
</dbReference>
<evidence type="ECO:0000313" key="1">
    <source>
        <dbReference type="EMBL" id="PWF27010.1"/>
    </source>
</evidence>
<reference evidence="2" key="1">
    <citation type="submission" date="2018-05" db="EMBL/GenBank/DDBJ databases">
        <authorList>
            <person name="Li Y."/>
        </authorList>
    </citation>
    <scope>NUCLEOTIDE SEQUENCE [LARGE SCALE GENOMIC DNA]</scope>
    <source>
        <strain evidence="2">sk1b4</strain>
    </source>
</reference>
<dbReference type="AlphaFoldDB" id="A0A2V1K9M8"/>
<dbReference type="PANTHER" id="PTHR41913">
    <property type="entry name" value="DUF1684 DOMAIN-CONTAINING PROTEIN"/>
    <property type="match status" value="1"/>
</dbReference>
<dbReference type="OrthoDB" id="5493262at2"/>
<dbReference type="Proteomes" id="UP000245283">
    <property type="component" value="Unassembled WGS sequence"/>
</dbReference>